<evidence type="ECO:0000256" key="1">
    <source>
        <dbReference type="SAM" id="MobiDB-lite"/>
    </source>
</evidence>
<dbReference type="AlphaFoldDB" id="A0A8J5MLW0"/>
<dbReference type="EMBL" id="JAHLQT010039250">
    <property type="protein sequence ID" value="KAG7156229.1"/>
    <property type="molecule type" value="Genomic_DNA"/>
</dbReference>
<dbReference type="PANTHER" id="PTHR45913:SF10">
    <property type="entry name" value="DUF4371 DOMAIN-CONTAINING PROTEIN"/>
    <property type="match status" value="1"/>
</dbReference>
<organism evidence="2 3">
    <name type="scientific">Homarus americanus</name>
    <name type="common">American lobster</name>
    <dbReference type="NCBI Taxonomy" id="6706"/>
    <lineage>
        <taxon>Eukaryota</taxon>
        <taxon>Metazoa</taxon>
        <taxon>Ecdysozoa</taxon>
        <taxon>Arthropoda</taxon>
        <taxon>Crustacea</taxon>
        <taxon>Multicrustacea</taxon>
        <taxon>Malacostraca</taxon>
        <taxon>Eumalacostraca</taxon>
        <taxon>Eucarida</taxon>
        <taxon>Decapoda</taxon>
        <taxon>Pleocyemata</taxon>
        <taxon>Astacidea</taxon>
        <taxon>Nephropoidea</taxon>
        <taxon>Nephropidae</taxon>
        <taxon>Homarus</taxon>
    </lineage>
</organism>
<accession>A0A8J5MLW0</accession>
<sequence length="196" mass="22403">MNSACGDIPLYSNVRWLSCGKVLEWLLECFDEIRIFLKEKGPKYPELEDDQWVVKLMFLSEDIIKHLSELNLLLQGAGQTVLDLYDTWKAFVAKLAVYLVDIETVIFRYFRHLKGWSAHHPVNVTEFAVYMQELKSGFSASHYIINYPKDQETKQANTLEQKNKVLEALQRGNGVSRVSDASTATPLGSDVDDELV</sequence>
<feature type="region of interest" description="Disordered" evidence="1">
    <location>
        <begin position="177"/>
        <end position="196"/>
    </location>
</feature>
<feature type="non-terminal residue" evidence="2">
    <location>
        <position position="196"/>
    </location>
</feature>
<dbReference type="Proteomes" id="UP000747542">
    <property type="component" value="Unassembled WGS sequence"/>
</dbReference>
<proteinExistence type="predicted"/>
<reference evidence="2" key="1">
    <citation type="journal article" date="2021" name="Sci. Adv.">
        <title>The American lobster genome reveals insights on longevity, neural, and immune adaptations.</title>
        <authorList>
            <person name="Polinski J.M."/>
            <person name="Zimin A.V."/>
            <person name="Clark K.F."/>
            <person name="Kohn A.B."/>
            <person name="Sadowski N."/>
            <person name="Timp W."/>
            <person name="Ptitsyn A."/>
            <person name="Khanna P."/>
            <person name="Romanova D.Y."/>
            <person name="Williams P."/>
            <person name="Greenwood S.J."/>
            <person name="Moroz L.L."/>
            <person name="Walt D.R."/>
            <person name="Bodnar A.G."/>
        </authorList>
    </citation>
    <scope>NUCLEOTIDE SEQUENCE</scope>
    <source>
        <strain evidence="2">GMGI-L3</strain>
    </source>
</reference>
<evidence type="ECO:0000313" key="2">
    <source>
        <dbReference type="EMBL" id="KAG7156229.1"/>
    </source>
</evidence>
<evidence type="ECO:0000313" key="3">
    <source>
        <dbReference type="Proteomes" id="UP000747542"/>
    </source>
</evidence>
<gene>
    <name evidence="2" type="ORF">Hamer_G030980</name>
</gene>
<keyword evidence="3" id="KW-1185">Reference proteome</keyword>
<comment type="caution">
    <text evidence="2">The sequence shown here is derived from an EMBL/GenBank/DDBJ whole genome shotgun (WGS) entry which is preliminary data.</text>
</comment>
<dbReference type="PANTHER" id="PTHR45913">
    <property type="entry name" value="EPM2A-INTERACTING PROTEIN 1"/>
    <property type="match status" value="1"/>
</dbReference>
<name>A0A8J5MLW0_HOMAM</name>
<protein>
    <submittedName>
        <fullName evidence="2">General transcription factor II-I repeat domain-containing protein 2-like 3</fullName>
    </submittedName>
</protein>